<dbReference type="InterPro" id="IPR007886">
    <property type="entry name" value="AlaDH/PNT_N"/>
</dbReference>
<feature type="transmembrane region" description="Helical" evidence="18">
    <location>
        <begin position="484"/>
        <end position="503"/>
    </location>
</feature>
<evidence type="ECO:0000256" key="16">
    <source>
        <dbReference type="ARBA" id="ARBA00079788"/>
    </source>
</evidence>
<evidence type="ECO:0000256" key="3">
    <source>
        <dbReference type="ARBA" id="ARBA00005689"/>
    </source>
</evidence>
<evidence type="ECO:0000256" key="7">
    <source>
        <dbReference type="ARBA" id="ARBA00022692"/>
    </source>
</evidence>
<gene>
    <name evidence="21" type="ORF">C3K47_11115</name>
</gene>
<dbReference type="PROSITE" id="PS00837">
    <property type="entry name" value="ALADH_PNT_2"/>
    <property type="match status" value="1"/>
</dbReference>
<evidence type="ECO:0000256" key="17">
    <source>
        <dbReference type="ARBA" id="ARBA00083734"/>
    </source>
</evidence>
<keyword evidence="11 18" id="KW-1133">Transmembrane helix</keyword>
<keyword evidence="9" id="KW-0521">NADP</keyword>
<keyword evidence="8" id="KW-0547">Nucleotide-binding</keyword>
<evidence type="ECO:0000256" key="9">
    <source>
        <dbReference type="ARBA" id="ARBA00022857"/>
    </source>
</evidence>
<dbReference type="Proteomes" id="UP000236893">
    <property type="component" value="Unassembled WGS sequence"/>
</dbReference>
<keyword evidence="12" id="KW-0520">NAD</keyword>
<evidence type="ECO:0000313" key="22">
    <source>
        <dbReference type="Proteomes" id="UP000236893"/>
    </source>
</evidence>
<proteinExistence type="inferred from homology"/>
<dbReference type="Pfam" id="PF05222">
    <property type="entry name" value="AlaDh_PNT_N"/>
    <property type="match status" value="1"/>
</dbReference>
<feature type="transmembrane region" description="Helical" evidence="18">
    <location>
        <begin position="428"/>
        <end position="447"/>
    </location>
</feature>
<dbReference type="RefSeq" id="WP_103789215.1">
    <property type="nucleotide sequence ID" value="NZ_PQVF01000007.1"/>
</dbReference>
<comment type="caution">
    <text evidence="21">The sequence shown here is derived from an EMBL/GenBank/DDBJ whole genome shotgun (WGS) entry which is preliminary data.</text>
</comment>
<evidence type="ECO:0000256" key="2">
    <source>
        <dbReference type="ARBA" id="ARBA00004429"/>
    </source>
</evidence>
<dbReference type="FunFam" id="3.40.50.720:FF:000028">
    <property type="entry name" value="NAD(P) transhydrogenase subunit alpha"/>
    <property type="match status" value="1"/>
</dbReference>
<organism evidence="21 22">
    <name type="scientific">Solitalea longa</name>
    <dbReference type="NCBI Taxonomy" id="2079460"/>
    <lineage>
        <taxon>Bacteria</taxon>
        <taxon>Pseudomonadati</taxon>
        <taxon>Bacteroidota</taxon>
        <taxon>Sphingobacteriia</taxon>
        <taxon>Sphingobacteriales</taxon>
        <taxon>Sphingobacteriaceae</taxon>
        <taxon>Solitalea</taxon>
    </lineage>
</organism>
<evidence type="ECO:0000256" key="14">
    <source>
        <dbReference type="ARBA" id="ARBA00048202"/>
    </source>
</evidence>
<name>A0A2S5A1Z4_9SPHI</name>
<evidence type="ECO:0000256" key="10">
    <source>
        <dbReference type="ARBA" id="ARBA00022967"/>
    </source>
</evidence>
<reference evidence="21 22" key="1">
    <citation type="submission" date="2018-01" db="EMBL/GenBank/DDBJ databases">
        <authorList>
            <person name="Gaut B.S."/>
            <person name="Morton B.R."/>
            <person name="Clegg M.T."/>
            <person name="Duvall M.R."/>
        </authorList>
    </citation>
    <scope>NUCLEOTIDE SEQUENCE [LARGE SCALE GENOMIC DNA]</scope>
    <source>
        <strain evidence="21 22">HR-AV</strain>
    </source>
</reference>
<evidence type="ECO:0000256" key="11">
    <source>
        <dbReference type="ARBA" id="ARBA00022989"/>
    </source>
</evidence>
<feature type="transmembrane region" description="Helical" evidence="18">
    <location>
        <begin position="170"/>
        <end position="193"/>
    </location>
</feature>
<comment type="catalytic activity">
    <reaction evidence="14">
        <text>NAD(+) + NADPH + H(+)(in) = NADH + NADP(+) + H(+)(out)</text>
        <dbReference type="Rhea" id="RHEA:47992"/>
        <dbReference type="ChEBI" id="CHEBI:15378"/>
        <dbReference type="ChEBI" id="CHEBI:57540"/>
        <dbReference type="ChEBI" id="CHEBI:57783"/>
        <dbReference type="ChEBI" id="CHEBI:57945"/>
        <dbReference type="ChEBI" id="CHEBI:58349"/>
        <dbReference type="EC" id="7.1.1.1"/>
    </reaction>
</comment>
<protein>
    <recommendedName>
        <fullName evidence="15">NAD(P) transhydrogenase subunit alpha</fullName>
        <ecNumber evidence="4">7.1.1.1</ecNumber>
    </recommendedName>
    <alternativeName>
        <fullName evidence="17">Nicotinamide nucleotide transhydrogenase subunit alpha</fullName>
    </alternativeName>
    <alternativeName>
        <fullName evidence="16">Pyridine nucleotide transhydrogenase subunit alpha</fullName>
    </alternativeName>
</protein>
<dbReference type="InterPro" id="IPR007698">
    <property type="entry name" value="AlaDH/PNT_NAD(H)-bd"/>
</dbReference>
<dbReference type="EMBL" id="PQVF01000007">
    <property type="protein sequence ID" value="POY36297.1"/>
    <property type="molecule type" value="Genomic_DNA"/>
</dbReference>
<dbReference type="Pfam" id="PF12769">
    <property type="entry name" value="PNTB_4TM"/>
    <property type="match status" value="1"/>
</dbReference>
<keyword evidence="22" id="KW-1185">Reference proteome</keyword>
<dbReference type="SUPFAM" id="SSF51735">
    <property type="entry name" value="NAD(P)-binding Rossmann-fold domains"/>
    <property type="match status" value="1"/>
</dbReference>
<evidence type="ECO:0000256" key="18">
    <source>
        <dbReference type="SAM" id="Phobius"/>
    </source>
</evidence>
<evidence type="ECO:0000256" key="1">
    <source>
        <dbReference type="ARBA" id="ARBA00003943"/>
    </source>
</evidence>
<dbReference type="CDD" id="cd05304">
    <property type="entry name" value="Rubrum_tdh"/>
    <property type="match status" value="1"/>
</dbReference>
<keyword evidence="5" id="KW-1003">Cell membrane</keyword>
<dbReference type="SUPFAM" id="SSF52283">
    <property type="entry name" value="Formate/glycerate dehydrogenase catalytic domain-like"/>
    <property type="match status" value="1"/>
</dbReference>
<dbReference type="GO" id="GO:0016491">
    <property type="term" value="F:oxidoreductase activity"/>
    <property type="evidence" value="ECO:0007669"/>
    <property type="project" value="InterPro"/>
</dbReference>
<dbReference type="GO" id="GO:0006740">
    <property type="term" value="P:NADPH regeneration"/>
    <property type="evidence" value="ECO:0007669"/>
    <property type="project" value="TreeGrafter"/>
</dbReference>
<keyword evidence="6" id="KW-0997">Cell inner membrane</keyword>
<evidence type="ECO:0000256" key="13">
    <source>
        <dbReference type="ARBA" id="ARBA00023136"/>
    </source>
</evidence>
<dbReference type="InterPro" id="IPR008143">
    <property type="entry name" value="Ala_DH/PNT_CS2"/>
</dbReference>
<dbReference type="Gene3D" id="3.40.50.720">
    <property type="entry name" value="NAD(P)-binding Rossmann-like Domain"/>
    <property type="match status" value="2"/>
</dbReference>
<evidence type="ECO:0000256" key="15">
    <source>
        <dbReference type="ARBA" id="ARBA00071831"/>
    </source>
</evidence>
<feature type="transmembrane region" description="Helical" evidence="18">
    <location>
        <begin position="404"/>
        <end position="422"/>
    </location>
</feature>
<evidence type="ECO:0000256" key="6">
    <source>
        <dbReference type="ARBA" id="ARBA00022519"/>
    </source>
</evidence>
<evidence type="ECO:0000256" key="12">
    <source>
        <dbReference type="ARBA" id="ARBA00023027"/>
    </source>
</evidence>
<feature type="domain" description="Alanine dehydrogenase/pyridine nucleotide transhydrogenase NAD(H)-binding" evidence="19">
    <location>
        <begin position="148"/>
        <end position="313"/>
    </location>
</feature>
<evidence type="ECO:0000313" key="21">
    <source>
        <dbReference type="EMBL" id="POY36297.1"/>
    </source>
</evidence>
<keyword evidence="10" id="KW-1278">Translocase</keyword>
<keyword evidence="13 18" id="KW-0472">Membrane</keyword>
<feature type="transmembrane region" description="Helical" evidence="18">
    <location>
        <begin position="454"/>
        <end position="472"/>
    </location>
</feature>
<accession>A0A2S5A1Z4</accession>
<dbReference type="GO" id="GO:0008750">
    <property type="term" value="F:proton-translocating NAD(P)+ transhydrogenase activity"/>
    <property type="evidence" value="ECO:0007669"/>
    <property type="project" value="UniProtKB-EC"/>
</dbReference>
<dbReference type="InterPro" id="IPR026255">
    <property type="entry name" value="NADP_transhyd_a"/>
</dbReference>
<dbReference type="EC" id="7.1.1.1" evidence="4"/>
<dbReference type="NCBIfam" id="NF006942">
    <property type="entry name" value="PRK09424.1"/>
    <property type="match status" value="1"/>
</dbReference>
<dbReference type="PANTHER" id="PTHR10160">
    <property type="entry name" value="NAD(P) TRANSHYDROGENASE"/>
    <property type="match status" value="1"/>
</dbReference>
<sequence length="513" mass="55269">MIVGIPTEVSPTELRVAATPKTVKRLIKQGFHVCIQQNAGAKANFTDKEFEEAGAQIVQTATEIYGQSDIVLKVKEPSVDEVDMMWGGLVLLSYLWPAQHPELLKKLALKKVNAVAMDAIPRISRAQKMDVLSSMANIAGYRAVIEGSYHFGRFLNGQITAAGKVEPAKVLVIGAGVAGLAAIGAANSLGAIVRAFDTRKEVAEQIESMGASFLTVNINEDGATASGYSKEMSKEFIDAEMQLFLEQAKDADIIITTAQIPGKEAPKLILDYHVAAMKPGSVIVDLAASTGGNCVLTKPGEVYTTTNGVTILGKLNQLPNQASQLYGNNLCHLLDDMGKAEHFKIDMEDAVVSRAMVTYNGSINWPPQPLPVSPAKPKTESAAEKAEEKKVNEQQLAKKQATSMFIRLTVIGLFLLLIGQFAPAEFMQHFTVFVLAVFVGWQVIWNVSHSLHTPLMAVTNAISGIIIVGGLLQTTNDLSSPLTILAFVAILVASINIVGGFLVTHRMLKMFKK</sequence>
<evidence type="ECO:0000256" key="8">
    <source>
        <dbReference type="ARBA" id="ARBA00022741"/>
    </source>
</evidence>
<evidence type="ECO:0000256" key="4">
    <source>
        <dbReference type="ARBA" id="ARBA00012943"/>
    </source>
</evidence>
<evidence type="ECO:0000259" key="20">
    <source>
        <dbReference type="SMART" id="SM01003"/>
    </source>
</evidence>
<keyword evidence="7 18" id="KW-0812">Transmembrane</keyword>
<dbReference type="PANTHER" id="PTHR10160:SF19">
    <property type="entry name" value="PROTON-TRANSLOCATING NAD(P)(+) TRANSHYDROGENASE"/>
    <property type="match status" value="1"/>
</dbReference>
<comment type="similarity">
    <text evidence="3">Belongs to the AlaDH/PNT family.</text>
</comment>
<feature type="domain" description="Alanine dehydrogenase/pyridine nucleotide transhydrogenase N-terminal" evidence="20">
    <location>
        <begin position="4"/>
        <end position="139"/>
    </location>
</feature>
<dbReference type="OrthoDB" id="9804592at2"/>
<dbReference type="PIRSF" id="PIRSF000203">
    <property type="entry name" value="NADP_transhydrogenase_alpha"/>
    <property type="match status" value="1"/>
</dbReference>
<dbReference type="GO" id="GO:0005886">
    <property type="term" value="C:plasma membrane"/>
    <property type="evidence" value="ECO:0007669"/>
    <property type="project" value="UniProtKB-SubCell"/>
</dbReference>
<dbReference type="GO" id="GO:0050661">
    <property type="term" value="F:NADP binding"/>
    <property type="evidence" value="ECO:0007669"/>
    <property type="project" value="TreeGrafter"/>
</dbReference>
<dbReference type="InterPro" id="IPR024605">
    <property type="entry name" value="NADP_transhyd_a_C"/>
</dbReference>
<comment type="subcellular location">
    <subcellularLocation>
        <location evidence="2">Cell inner membrane</location>
        <topology evidence="2">Multi-pass membrane protein</topology>
    </subcellularLocation>
</comment>
<dbReference type="SMART" id="SM01002">
    <property type="entry name" value="AlaDh_PNT_C"/>
    <property type="match status" value="1"/>
</dbReference>
<evidence type="ECO:0000256" key="5">
    <source>
        <dbReference type="ARBA" id="ARBA00022475"/>
    </source>
</evidence>
<comment type="function">
    <text evidence="1">The transhydrogenation between NADH and NADP is coupled to respiration and ATP hydrolysis and functions as a proton pump across the membrane.</text>
</comment>
<dbReference type="InterPro" id="IPR036291">
    <property type="entry name" value="NAD(P)-bd_dom_sf"/>
</dbReference>
<evidence type="ECO:0000259" key="19">
    <source>
        <dbReference type="SMART" id="SM01002"/>
    </source>
</evidence>
<dbReference type="SMART" id="SM01003">
    <property type="entry name" value="AlaDh_PNT_N"/>
    <property type="match status" value="1"/>
</dbReference>
<dbReference type="AlphaFoldDB" id="A0A2S5A1Z4"/>
<dbReference type="NCBIfam" id="TIGR00561">
    <property type="entry name" value="pntA"/>
    <property type="match status" value="1"/>
</dbReference>
<dbReference type="Pfam" id="PF01262">
    <property type="entry name" value="AlaDh_PNT_C"/>
    <property type="match status" value="1"/>
</dbReference>